<keyword evidence="5" id="KW-1185">Reference proteome</keyword>
<feature type="compositionally biased region" description="Low complexity" evidence="1">
    <location>
        <begin position="64"/>
        <end position="80"/>
    </location>
</feature>
<keyword evidence="2" id="KW-0812">Transmembrane</keyword>
<comment type="caution">
    <text evidence="4">The sequence shown here is derived from an EMBL/GenBank/DDBJ whole genome shotgun (WGS) entry which is preliminary data.</text>
</comment>
<dbReference type="Pfam" id="PF13719">
    <property type="entry name" value="Zn_ribbon_5"/>
    <property type="match status" value="1"/>
</dbReference>
<sequence>MALATRCPHCLTIFRVANDQLKLHAGLVRCGSCQQTFNGVEHLVPPHELTKPVQPKPDVATNSATAQAQPQVQSQAQQAEISAEIPAEKMPIQPESIVTPGPVEIIIDEAALEKAAFPSVAKTPVAQAVVDDIEIREKTNELPEDLESVLAATTTRKPEEPVAPSPAPTPVPAPTPAPESSASLDFFFGEDDPFAEIAATPPETVSAQIQLEAKAAMLEEPSIDWSVADEVSTTGAGQISEPDADEPEESLPTTIVVDTIQEPYLPDTTDDVAIAETEAALEQLATAAEDSVSDTGTGVSEDDKPEFVLQAEKAEKRGRLYSIVMILLSLILLPALIVQSGYVFRNQIAAAYPETRAVLEQACRILHCQISLPAQIDYITIESNELQTLSPEKNTFSLVMQLQNHSNTVQSWPTIELVLNDAKDKPVLQKAFAPKDYLSEPAEIAKGFSPVSEKNITLYFELPKLKASGYHVRAFYP</sequence>
<feature type="domain" description="Zinc finger/thioredoxin putative" evidence="3">
    <location>
        <begin position="3"/>
        <end position="37"/>
    </location>
</feature>
<dbReference type="InterPro" id="IPR011723">
    <property type="entry name" value="Znf/thioredoxin_put"/>
</dbReference>
<feature type="transmembrane region" description="Helical" evidence="2">
    <location>
        <begin position="320"/>
        <end position="338"/>
    </location>
</feature>
<keyword evidence="2" id="KW-1133">Transmembrane helix</keyword>
<dbReference type="InterPro" id="IPR021834">
    <property type="entry name" value="DUF3426"/>
</dbReference>
<reference evidence="4 5" key="1">
    <citation type="submission" date="2020-08" db="EMBL/GenBank/DDBJ databases">
        <title>Novel species isolated from subtropical streams in China.</title>
        <authorList>
            <person name="Lu H."/>
        </authorList>
    </citation>
    <scope>NUCLEOTIDE SEQUENCE [LARGE SCALE GENOMIC DNA]</scope>
    <source>
        <strain evidence="4 5">CCTCC AB 2015119</strain>
    </source>
</reference>
<feature type="compositionally biased region" description="Pro residues" evidence="1">
    <location>
        <begin position="161"/>
        <end position="177"/>
    </location>
</feature>
<evidence type="ECO:0000256" key="1">
    <source>
        <dbReference type="SAM" id="MobiDB-lite"/>
    </source>
</evidence>
<dbReference type="RefSeq" id="WP_190477384.1">
    <property type="nucleotide sequence ID" value="NZ_JACOFT010000001.1"/>
</dbReference>
<feature type="region of interest" description="Disordered" evidence="1">
    <location>
        <begin position="154"/>
        <end position="184"/>
    </location>
</feature>
<evidence type="ECO:0000313" key="5">
    <source>
        <dbReference type="Proteomes" id="UP000637632"/>
    </source>
</evidence>
<proteinExistence type="predicted"/>
<organism evidence="4 5">
    <name type="scientific">Undibacterium aquatile</name>
    <dbReference type="NCBI Taxonomy" id="1537398"/>
    <lineage>
        <taxon>Bacteria</taxon>
        <taxon>Pseudomonadati</taxon>
        <taxon>Pseudomonadota</taxon>
        <taxon>Betaproteobacteria</taxon>
        <taxon>Burkholderiales</taxon>
        <taxon>Oxalobacteraceae</taxon>
        <taxon>Undibacterium</taxon>
    </lineage>
</organism>
<accession>A0ABR6XC70</accession>
<name>A0ABR6XC70_9BURK</name>
<gene>
    <name evidence="4" type="ORF">H8K26_03670</name>
</gene>
<keyword evidence="2" id="KW-0472">Membrane</keyword>
<evidence type="ECO:0000313" key="4">
    <source>
        <dbReference type="EMBL" id="MBC3810529.1"/>
    </source>
</evidence>
<protein>
    <submittedName>
        <fullName evidence="4">DUF3426 domain-containing protein</fullName>
    </submittedName>
</protein>
<dbReference type="EMBL" id="JACOFT010000001">
    <property type="protein sequence ID" value="MBC3810529.1"/>
    <property type="molecule type" value="Genomic_DNA"/>
</dbReference>
<feature type="region of interest" description="Disordered" evidence="1">
    <location>
        <begin position="52"/>
        <end position="80"/>
    </location>
</feature>
<dbReference type="Proteomes" id="UP000637632">
    <property type="component" value="Unassembled WGS sequence"/>
</dbReference>
<evidence type="ECO:0000259" key="3">
    <source>
        <dbReference type="Pfam" id="PF13719"/>
    </source>
</evidence>
<dbReference type="NCBIfam" id="TIGR02098">
    <property type="entry name" value="MJ0042_CXXC"/>
    <property type="match status" value="1"/>
</dbReference>
<dbReference type="Pfam" id="PF11906">
    <property type="entry name" value="DUF3426"/>
    <property type="match status" value="1"/>
</dbReference>
<evidence type="ECO:0000256" key="2">
    <source>
        <dbReference type="SAM" id="Phobius"/>
    </source>
</evidence>